<sequence>MTSFHSLCTTQPSFIQDPIQPNSKLSQAFSYIYNTIPPIHHTTIPTTS</sequence>
<organism evidence="1">
    <name type="scientific">Anguilla anguilla</name>
    <name type="common">European freshwater eel</name>
    <name type="synonym">Muraena anguilla</name>
    <dbReference type="NCBI Taxonomy" id="7936"/>
    <lineage>
        <taxon>Eukaryota</taxon>
        <taxon>Metazoa</taxon>
        <taxon>Chordata</taxon>
        <taxon>Craniata</taxon>
        <taxon>Vertebrata</taxon>
        <taxon>Euteleostomi</taxon>
        <taxon>Actinopterygii</taxon>
        <taxon>Neopterygii</taxon>
        <taxon>Teleostei</taxon>
        <taxon>Anguilliformes</taxon>
        <taxon>Anguillidae</taxon>
        <taxon>Anguilla</taxon>
    </lineage>
</organism>
<reference evidence="1" key="2">
    <citation type="journal article" date="2015" name="Fish Shellfish Immunol.">
        <title>Early steps in the European eel (Anguilla anguilla)-Vibrio vulnificus interaction in the gills: Role of the RtxA13 toxin.</title>
        <authorList>
            <person name="Callol A."/>
            <person name="Pajuelo D."/>
            <person name="Ebbesson L."/>
            <person name="Teles M."/>
            <person name="MacKenzie S."/>
            <person name="Amaro C."/>
        </authorList>
    </citation>
    <scope>NUCLEOTIDE SEQUENCE</scope>
</reference>
<dbReference type="EMBL" id="GBXM01017193">
    <property type="protein sequence ID" value="JAH91384.1"/>
    <property type="molecule type" value="Transcribed_RNA"/>
</dbReference>
<evidence type="ECO:0000313" key="1">
    <source>
        <dbReference type="EMBL" id="JAH91384.1"/>
    </source>
</evidence>
<proteinExistence type="predicted"/>
<name>A0A0E9WLW2_ANGAN</name>
<protein>
    <submittedName>
        <fullName evidence="1">Uncharacterized protein</fullName>
    </submittedName>
</protein>
<reference evidence="1" key="1">
    <citation type="submission" date="2014-11" db="EMBL/GenBank/DDBJ databases">
        <authorList>
            <person name="Amaro Gonzalez C."/>
        </authorList>
    </citation>
    <scope>NUCLEOTIDE SEQUENCE</scope>
</reference>
<dbReference type="AlphaFoldDB" id="A0A0E9WLW2"/>
<accession>A0A0E9WLW2</accession>